<dbReference type="InterPro" id="IPR014729">
    <property type="entry name" value="Rossmann-like_a/b/a_fold"/>
</dbReference>
<evidence type="ECO:0000256" key="3">
    <source>
        <dbReference type="ARBA" id="ARBA00005201"/>
    </source>
</evidence>
<dbReference type="Gene3D" id="3.40.50.620">
    <property type="entry name" value="HUPs"/>
    <property type="match status" value="1"/>
</dbReference>
<evidence type="ECO:0000256" key="4">
    <source>
        <dbReference type="ARBA" id="ARBA00022630"/>
    </source>
</evidence>
<comment type="function">
    <text evidence="1">Catalyzes the phosphorylation of riboflavin to FMN followed by the adenylation of FMN to FAD.</text>
</comment>
<evidence type="ECO:0000256" key="7">
    <source>
        <dbReference type="ARBA" id="ARBA00022695"/>
    </source>
</evidence>
<evidence type="ECO:0000256" key="6">
    <source>
        <dbReference type="ARBA" id="ARBA00022679"/>
    </source>
</evidence>
<dbReference type="PANTHER" id="PTHR22749:SF6">
    <property type="entry name" value="RIBOFLAVIN KINASE"/>
    <property type="match status" value="1"/>
</dbReference>
<accession>A0A377J693</accession>
<comment type="pathway">
    <text evidence="3 15">Cofactor biosynthesis; FMN biosynthesis; FMN from riboflavin (ATP route): step 1/1.</text>
</comment>
<dbReference type="UniPathway" id="UPA00276">
    <property type="reaction ID" value="UER00406"/>
</dbReference>
<dbReference type="GO" id="GO:0009398">
    <property type="term" value="P:FMN biosynthetic process"/>
    <property type="evidence" value="ECO:0007669"/>
    <property type="project" value="UniProtKB-UniRule"/>
</dbReference>
<keyword evidence="8 15" id="KW-0547">Nucleotide-binding</keyword>
<evidence type="ECO:0000256" key="2">
    <source>
        <dbReference type="ARBA" id="ARBA00004726"/>
    </source>
</evidence>
<dbReference type="InterPro" id="IPR015865">
    <property type="entry name" value="Riboflavin_kinase_bac/euk"/>
</dbReference>
<comment type="pathway">
    <text evidence="2 15">Cofactor biosynthesis; FAD biosynthesis; FAD from FMN: step 1/1.</text>
</comment>
<evidence type="ECO:0000313" key="18">
    <source>
        <dbReference type="Proteomes" id="UP000254841"/>
    </source>
</evidence>
<dbReference type="Pfam" id="PF01687">
    <property type="entry name" value="Flavokinase"/>
    <property type="match status" value="1"/>
</dbReference>
<evidence type="ECO:0000256" key="9">
    <source>
        <dbReference type="ARBA" id="ARBA00022777"/>
    </source>
</evidence>
<dbReference type="SMART" id="SM00904">
    <property type="entry name" value="Flavokinase"/>
    <property type="match status" value="1"/>
</dbReference>
<evidence type="ECO:0000259" key="16">
    <source>
        <dbReference type="SMART" id="SM00904"/>
    </source>
</evidence>
<dbReference type="OrthoDB" id="9803667at2"/>
<evidence type="ECO:0000256" key="12">
    <source>
        <dbReference type="ARBA" id="ARBA00023268"/>
    </source>
</evidence>
<evidence type="ECO:0000256" key="8">
    <source>
        <dbReference type="ARBA" id="ARBA00022741"/>
    </source>
</evidence>
<dbReference type="SUPFAM" id="SSF52374">
    <property type="entry name" value="Nucleotidylyl transferase"/>
    <property type="match status" value="1"/>
</dbReference>
<comment type="catalytic activity">
    <reaction evidence="14 15">
        <text>FMN + ATP + H(+) = FAD + diphosphate</text>
        <dbReference type="Rhea" id="RHEA:17237"/>
        <dbReference type="ChEBI" id="CHEBI:15378"/>
        <dbReference type="ChEBI" id="CHEBI:30616"/>
        <dbReference type="ChEBI" id="CHEBI:33019"/>
        <dbReference type="ChEBI" id="CHEBI:57692"/>
        <dbReference type="ChEBI" id="CHEBI:58210"/>
        <dbReference type="EC" id="2.7.7.2"/>
    </reaction>
</comment>
<dbReference type="UniPathway" id="UPA00277">
    <property type="reaction ID" value="UER00407"/>
</dbReference>
<dbReference type="GO" id="GO:0005524">
    <property type="term" value="F:ATP binding"/>
    <property type="evidence" value="ECO:0007669"/>
    <property type="project" value="UniProtKB-UniRule"/>
</dbReference>
<dbReference type="InterPro" id="IPR023468">
    <property type="entry name" value="Riboflavin_kinase"/>
</dbReference>
<evidence type="ECO:0000256" key="10">
    <source>
        <dbReference type="ARBA" id="ARBA00022827"/>
    </source>
</evidence>
<dbReference type="GO" id="GO:0003919">
    <property type="term" value="F:FMN adenylyltransferase activity"/>
    <property type="evidence" value="ECO:0007669"/>
    <property type="project" value="UniProtKB-UniRule"/>
</dbReference>
<feature type="domain" description="Riboflavin kinase" evidence="16">
    <location>
        <begin position="192"/>
        <end position="310"/>
    </location>
</feature>
<dbReference type="GO" id="GO:0009231">
    <property type="term" value="P:riboflavin biosynthetic process"/>
    <property type="evidence" value="ECO:0007669"/>
    <property type="project" value="InterPro"/>
</dbReference>
<dbReference type="Gene3D" id="2.40.30.30">
    <property type="entry name" value="Riboflavin kinase-like"/>
    <property type="match status" value="1"/>
</dbReference>
<dbReference type="Pfam" id="PF06574">
    <property type="entry name" value="FAD_syn"/>
    <property type="match status" value="1"/>
</dbReference>
<keyword evidence="11 15" id="KW-0067">ATP-binding</keyword>
<dbReference type="EMBL" id="UGHV01000001">
    <property type="protein sequence ID" value="STO97815.1"/>
    <property type="molecule type" value="Genomic_DNA"/>
</dbReference>
<protein>
    <recommendedName>
        <fullName evidence="15">Riboflavin biosynthesis protein</fullName>
    </recommendedName>
    <domain>
        <recommendedName>
            <fullName evidence="15">Riboflavin kinase</fullName>
            <ecNumber evidence="15">2.7.1.26</ecNumber>
        </recommendedName>
        <alternativeName>
            <fullName evidence="15">Flavokinase</fullName>
        </alternativeName>
    </domain>
    <domain>
        <recommendedName>
            <fullName evidence="15">FMN adenylyltransferase</fullName>
            <ecNumber evidence="15">2.7.7.2</ecNumber>
        </recommendedName>
        <alternativeName>
            <fullName evidence="15">FAD pyrophosphorylase</fullName>
        </alternativeName>
        <alternativeName>
            <fullName evidence="15">FAD synthase</fullName>
        </alternativeName>
    </domain>
</protein>
<dbReference type="InterPro" id="IPR015864">
    <property type="entry name" value="FAD_synthase"/>
</dbReference>
<comment type="similarity">
    <text evidence="15">Belongs to the ribF family.</text>
</comment>
<proteinExistence type="inferred from homology"/>
<evidence type="ECO:0000256" key="1">
    <source>
        <dbReference type="ARBA" id="ARBA00002121"/>
    </source>
</evidence>
<dbReference type="NCBIfam" id="NF004162">
    <property type="entry name" value="PRK05627.1-5"/>
    <property type="match status" value="1"/>
</dbReference>
<comment type="catalytic activity">
    <reaction evidence="13 15">
        <text>riboflavin + ATP = FMN + ADP + H(+)</text>
        <dbReference type="Rhea" id="RHEA:14357"/>
        <dbReference type="ChEBI" id="CHEBI:15378"/>
        <dbReference type="ChEBI" id="CHEBI:30616"/>
        <dbReference type="ChEBI" id="CHEBI:57986"/>
        <dbReference type="ChEBI" id="CHEBI:58210"/>
        <dbReference type="ChEBI" id="CHEBI:456216"/>
        <dbReference type="EC" id="2.7.1.26"/>
    </reaction>
</comment>
<dbReference type="AlphaFoldDB" id="A0A377J693"/>
<dbReference type="InterPro" id="IPR023465">
    <property type="entry name" value="Riboflavin_kinase_dom_sf"/>
</dbReference>
<dbReference type="RefSeq" id="WP_115012024.1">
    <property type="nucleotide sequence ID" value="NZ_UGHV01000001.1"/>
</dbReference>
<reference evidence="17 18" key="1">
    <citation type="submission" date="2018-06" db="EMBL/GenBank/DDBJ databases">
        <authorList>
            <consortium name="Pathogen Informatics"/>
            <person name="Doyle S."/>
        </authorList>
    </citation>
    <scope>NUCLEOTIDE SEQUENCE [LARGE SCALE GENOMIC DNA]</scope>
    <source>
        <strain evidence="17 18">NCTC12410</strain>
    </source>
</reference>
<dbReference type="EC" id="2.7.7.2" evidence="15"/>
<evidence type="ECO:0000256" key="15">
    <source>
        <dbReference type="PIRNR" id="PIRNR004491"/>
    </source>
</evidence>
<evidence type="ECO:0000256" key="14">
    <source>
        <dbReference type="ARBA" id="ARBA00049494"/>
    </source>
</evidence>
<keyword evidence="10 15" id="KW-0274">FAD</keyword>
<keyword evidence="6 15" id="KW-0808">Transferase</keyword>
<gene>
    <name evidence="17" type="primary">ribF</name>
    <name evidence="17" type="ORF">NCTC12410_01652</name>
</gene>
<keyword evidence="12" id="KW-0511">Multifunctional enzyme</keyword>
<dbReference type="InterPro" id="IPR002606">
    <property type="entry name" value="Riboflavin_kinase_bac"/>
</dbReference>
<evidence type="ECO:0000256" key="11">
    <source>
        <dbReference type="ARBA" id="ARBA00022840"/>
    </source>
</evidence>
<name>A0A377J693_9HELI</name>
<organism evidence="17 18">
    <name type="scientific">Helicobacter canis</name>
    <dbReference type="NCBI Taxonomy" id="29419"/>
    <lineage>
        <taxon>Bacteria</taxon>
        <taxon>Pseudomonadati</taxon>
        <taxon>Campylobacterota</taxon>
        <taxon>Epsilonproteobacteria</taxon>
        <taxon>Campylobacterales</taxon>
        <taxon>Helicobacteraceae</taxon>
        <taxon>Helicobacter</taxon>
    </lineage>
</organism>
<dbReference type="GO" id="GO:0006747">
    <property type="term" value="P:FAD biosynthetic process"/>
    <property type="evidence" value="ECO:0007669"/>
    <property type="project" value="UniProtKB-UniRule"/>
</dbReference>
<dbReference type="EC" id="2.7.1.26" evidence="15"/>
<dbReference type="PANTHER" id="PTHR22749">
    <property type="entry name" value="RIBOFLAVIN KINASE/FMN ADENYLYLTRANSFERASE"/>
    <property type="match status" value="1"/>
</dbReference>
<sequence>MQSFSSMLAENLASKQITSLAIGKFDGLHLGHKKLLDLLGDRGAVLIIDKAIKCDNHNGINNEQNPHIQSDQNPPHQGFLTSLQDRLDRLPNAYVVEFASVAQMSGEEFVATLLESLPSLETIIVGYDFRFGKDRLYGADDLRHLCGLRQRRWRQAVQVVIVPKVCYGEIPLHASVIKSFVQHGDIAVANAMLGWHYMITGDVIRGQGIASKELFPTINIRTQGYVLPANGVYATRVCEKMAISFFGHRVSTDGAYAIESHIIDSEITQVPERLTIQMYKKIRENRRFDSLQELKAQIERDIKQAREILKQRL</sequence>
<evidence type="ECO:0000313" key="17">
    <source>
        <dbReference type="EMBL" id="STO97815.1"/>
    </source>
</evidence>
<dbReference type="Proteomes" id="UP000254841">
    <property type="component" value="Unassembled WGS sequence"/>
</dbReference>
<keyword evidence="7 15" id="KW-0548">Nucleotidyltransferase</keyword>
<keyword evidence="5 15" id="KW-0288">FMN</keyword>
<keyword evidence="9 15" id="KW-0418">Kinase</keyword>
<evidence type="ECO:0000256" key="13">
    <source>
        <dbReference type="ARBA" id="ARBA00047880"/>
    </source>
</evidence>
<dbReference type="PIRSF" id="PIRSF004491">
    <property type="entry name" value="FAD_Synth"/>
    <property type="match status" value="1"/>
</dbReference>
<dbReference type="GO" id="GO:0008531">
    <property type="term" value="F:riboflavin kinase activity"/>
    <property type="evidence" value="ECO:0007669"/>
    <property type="project" value="UniProtKB-UniRule"/>
</dbReference>
<evidence type="ECO:0000256" key="5">
    <source>
        <dbReference type="ARBA" id="ARBA00022643"/>
    </source>
</evidence>
<keyword evidence="4 15" id="KW-0285">Flavoprotein</keyword>
<dbReference type="SUPFAM" id="SSF82114">
    <property type="entry name" value="Riboflavin kinase-like"/>
    <property type="match status" value="1"/>
</dbReference>